<feature type="domain" description="EF-hand" evidence="3">
    <location>
        <begin position="160"/>
        <end position="195"/>
    </location>
</feature>
<dbReference type="InterPro" id="IPR011992">
    <property type="entry name" value="EF-hand-dom_pair"/>
</dbReference>
<evidence type="ECO:0000256" key="1">
    <source>
        <dbReference type="ARBA" id="ARBA00022837"/>
    </source>
</evidence>
<name>A0A914VE69_9BILA</name>
<sequence length="205" mass="23940">MLFNHCLALWTCFAVYSRHVHSAPLMDNDIISEELGSGELSSEEFTIDSDFEPSVEETDAEQFERTDADGNGVISFDEFLKFDKFDLEIMHAEFDNVDKNGDGSLDESETEAYNAEWRQVEEKWIDEQVDYTITDYDKDDDSKLEESEVLRYLRNFYMLKPKGNFGDVFDTFDKNGDKGLDRDEMENFYENIPYDDLDYIESEGE</sequence>
<dbReference type="PROSITE" id="PS50222">
    <property type="entry name" value="EF_HAND_2"/>
    <property type="match status" value="2"/>
</dbReference>
<keyword evidence="4" id="KW-1185">Reference proteome</keyword>
<reference evidence="5" key="1">
    <citation type="submission" date="2022-11" db="UniProtKB">
        <authorList>
            <consortium name="WormBaseParasite"/>
        </authorList>
    </citation>
    <scope>IDENTIFICATION</scope>
</reference>
<evidence type="ECO:0000313" key="4">
    <source>
        <dbReference type="Proteomes" id="UP000887566"/>
    </source>
</evidence>
<dbReference type="Proteomes" id="UP000887566">
    <property type="component" value="Unplaced"/>
</dbReference>
<feature type="signal peptide" evidence="2">
    <location>
        <begin position="1"/>
        <end position="22"/>
    </location>
</feature>
<proteinExistence type="predicted"/>
<dbReference type="InterPro" id="IPR018247">
    <property type="entry name" value="EF_Hand_1_Ca_BS"/>
</dbReference>
<evidence type="ECO:0000313" key="5">
    <source>
        <dbReference type="WBParaSite" id="PSAMB.scaffold1844size27364.g15195.t1"/>
    </source>
</evidence>
<dbReference type="PROSITE" id="PS00018">
    <property type="entry name" value="EF_HAND_1"/>
    <property type="match status" value="1"/>
</dbReference>
<feature type="domain" description="EF-hand" evidence="3">
    <location>
        <begin position="54"/>
        <end position="89"/>
    </location>
</feature>
<accession>A0A914VE69</accession>
<organism evidence="4 5">
    <name type="scientific">Plectus sambesii</name>
    <dbReference type="NCBI Taxonomy" id="2011161"/>
    <lineage>
        <taxon>Eukaryota</taxon>
        <taxon>Metazoa</taxon>
        <taxon>Ecdysozoa</taxon>
        <taxon>Nematoda</taxon>
        <taxon>Chromadorea</taxon>
        <taxon>Plectida</taxon>
        <taxon>Plectina</taxon>
        <taxon>Plectoidea</taxon>
        <taxon>Plectidae</taxon>
        <taxon>Plectus</taxon>
    </lineage>
</organism>
<dbReference type="InterPro" id="IPR002048">
    <property type="entry name" value="EF_hand_dom"/>
</dbReference>
<evidence type="ECO:0000259" key="3">
    <source>
        <dbReference type="PROSITE" id="PS50222"/>
    </source>
</evidence>
<dbReference type="SUPFAM" id="SSF47473">
    <property type="entry name" value="EF-hand"/>
    <property type="match status" value="1"/>
</dbReference>
<feature type="chain" id="PRO_5037908280" evidence="2">
    <location>
        <begin position="23"/>
        <end position="205"/>
    </location>
</feature>
<protein>
    <submittedName>
        <fullName evidence="5">EF-hand domain-containing protein</fullName>
    </submittedName>
</protein>
<evidence type="ECO:0000256" key="2">
    <source>
        <dbReference type="SAM" id="SignalP"/>
    </source>
</evidence>
<keyword evidence="1" id="KW-0106">Calcium</keyword>
<dbReference type="GO" id="GO:0005509">
    <property type="term" value="F:calcium ion binding"/>
    <property type="evidence" value="ECO:0007669"/>
    <property type="project" value="InterPro"/>
</dbReference>
<keyword evidence="2" id="KW-0732">Signal</keyword>
<dbReference type="AlphaFoldDB" id="A0A914VE69"/>
<dbReference type="WBParaSite" id="PSAMB.scaffold1844size27364.g15195.t1">
    <property type="protein sequence ID" value="PSAMB.scaffold1844size27364.g15195.t1"/>
    <property type="gene ID" value="PSAMB.scaffold1844size27364.g15195"/>
</dbReference>
<dbReference type="Gene3D" id="1.10.238.10">
    <property type="entry name" value="EF-hand"/>
    <property type="match status" value="2"/>
</dbReference>